<sequence>MRKTFLLCAGFIISLAGISQNQTDEQSVKQVANSWFNSFNKHDYSDISNYTTEDCYMINPYGLHGKHTNETPAMFKKVHEALLKNVSIKVDSMTIRFIKPDVAIATVLSQQTGAYYLPDGIDRGNNKHQDERLITTMVIVKQNDKWLITQYQNTIIATFK</sequence>
<dbReference type="NCBIfam" id="TIGR02246">
    <property type="entry name" value="SgcJ/EcaC family oxidoreductase"/>
    <property type="match status" value="1"/>
</dbReference>
<evidence type="ECO:0000313" key="3">
    <source>
        <dbReference type="EMBL" id="MEX6686551.1"/>
    </source>
</evidence>
<protein>
    <submittedName>
        <fullName evidence="3">SgcJ/EcaC family oxidoreductase</fullName>
    </submittedName>
</protein>
<dbReference type="Proteomes" id="UP001560573">
    <property type="component" value="Unassembled WGS sequence"/>
</dbReference>
<dbReference type="EMBL" id="JAULBC010000001">
    <property type="protein sequence ID" value="MEX6686551.1"/>
    <property type="molecule type" value="Genomic_DNA"/>
</dbReference>
<dbReference type="InterPro" id="IPR027843">
    <property type="entry name" value="DUF4440"/>
</dbReference>
<comment type="caution">
    <text evidence="3">The sequence shown here is derived from an EMBL/GenBank/DDBJ whole genome shotgun (WGS) entry which is preliminary data.</text>
</comment>
<dbReference type="SUPFAM" id="SSF54427">
    <property type="entry name" value="NTF2-like"/>
    <property type="match status" value="1"/>
</dbReference>
<feature type="signal peptide" evidence="1">
    <location>
        <begin position="1"/>
        <end position="21"/>
    </location>
</feature>
<evidence type="ECO:0000256" key="1">
    <source>
        <dbReference type="SAM" id="SignalP"/>
    </source>
</evidence>
<feature type="chain" id="PRO_5046357808" evidence="1">
    <location>
        <begin position="22"/>
        <end position="160"/>
    </location>
</feature>
<keyword evidence="1" id="KW-0732">Signal</keyword>
<reference evidence="3 4" key="1">
    <citation type="submission" date="2023-07" db="EMBL/GenBank/DDBJ databases">
        <authorList>
            <person name="Lian W.-H."/>
        </authorList>
    </citation>
    <scope>NUCLEOTIDE SEQUENCE [LARGE SCALE GENOMIC DNA]</scope>
    <source>
        <strain evidence="3 4">SYSU DXS3180</strain>
    </source>
</reference>
<evidence type="ECO:0000313" key="4">
    <source>
        <dbReference type="Proteomes" id="UP001560573"/>
    </source>
</evidence>
<name>A0ABV3ZBT3_9BACT</name>
<dbReference type="Pfam" id="PF14534">
    <property type="entry name" value="DUF4440"/>
    <property type="match status" value="1"/>
</dbReference>
<organism evidence="3 4">
    <name type="scientific">Danxiaibacter flavus</name>
    <dbReference type="NCBI Taxonomy" id="3049108"/>
    <lineage>
        <taxon>Bacteria</taxon>
        <taxon>Pseudomonadati</taxon>
        <taxon>Bacteroidota</taxon>
        <taxon>Chitinophagia</taxon>
        <taxon>Chitinophagales</taxon>
        <taxon>Chitinophagaceae</taxon>
        <taxon>Danxiaibacter</taxon>
    </lineage>
</organism>
<evidence type="ECO:0000259" key="2">
    <source>
        <dbReference type="Pfam" id="PF14534"/>
    </source>
</evidence>
<dbReference type="InterPro" id="IPR011944">
    <property type="entry name" value="Steroid_delta5-4_isomerase"/>
</dbReference>
<gene>
    <name evidence="3" type="ORF">QTN47_03545</name>
</gene>
<keyword evidence="4" id="KW-1185">Reference proteome</keyword>
<proteinExistence type="predicted"/>
<dbReference type="Gene3D" id="3.10.450.50">
    <property type="match status" value="1"/>
</dbReference>
<dbReference type="InterPro" id="IPR032710">
    <property type="entry name" value="NTF2-like_dom_sf"/>
</dbReference>
<accession>A0ABV3ZBT3</accession>
<feature type="domain" description="DUF4440" evidence="2">
    <location>
        <begin position="28"/>
        <end position="148"/>
    </location>
</feature>
<dbReference type="RefSeq" id="WP_369327948.1">
    <property type="nucleotide sequence ID" value="NZ_JAULBC010000001.1"/>
</dbReference>